<sequence length="217" mass="24694">MTGKKIQTYSDWLIRLVGLNFLWLLFSGLGLGFLGIFPASSALFACLRDCHRQGQIKVWLRFKDHFLASLFTSNLKGYSLLSLIALLWIDYRWLLSQRSLLTYLLALVLFLACLISCLGLLIFFALDVHYQVKFSAAILNPFRFICSYPKTSLAICGSLLLWSLVLYLIPGLGLFLGISLPTRIISYCVQVQLVKLDGGQVGHLLQKHEKYDKLYYL</sequence>
<feature type="transmembrane region" description="Helical" evidence="1">
    <location>
        <begin position="101"/>
        <end position="126"/>
    </location>
</feature>
<reference evidence="2 3" key="1">
    <citation type="submission" date="2010-10" db="EMBL/GenBank/DDBJ databases">
        <authorList>
            <person name="Durkin A.S."/>
            <person name="Madupu R."/>
            <person name="Torralba M."/>
            <person name="Gillis M."/>
            <person name="Methe B."/>
            <person name="Sutton G."/>
            <person name="Nelson K.E."/>
        </authorList>
    </citation>
    <scope>NUCLEOTIDE SEQUENCE [LARGE SCALE GENOMIC DNA]</scope>
    <source>
        <strain evidence="2 3">ACS-139-V-Col8</strain>
    </source>
</reference>
<feature type="transmembrane region" description="Helical" evidence="1">
    <location>
        <begin position="153"/>
        <end position="178"/>
    </location>
</feature>
<keyword evidence="1" id="KW-0472">Membrane</keyword>
<keyword evidence="1" id="KW-0812">Transmembrane</keyword>
<evidence type="ECO:0000313" key="2">
    <source>
        <dbReference type="EMBL" id="EFR31706.1"/>
    </source>
</evidence>
<dbReference type="STRING" id="908337.HMPREF9257_0066"/>
<comment type="caution">
    <text evidence="2">The sequence shown here is derived from an EMBL/GenBank/DDBJ whole genome shotgun (WGS) entry which is preliminary data.</text>
</comment>
<evidence type="ECO:0000256" key="1">
    <source>
        <dbReference type="SAM" id="Phobius"/>
    </source>
</evidence>
<dbReference type="RefSeq" id="WP_006417838.1">
    <property type="nucleotide sequence ID" value="NZ_AENN01000006.1"/>
</dbReference>
<accession>E4KMK4</accession>
<dbReference type="Proteomes" id="UP000005990">
    <property type="component" value="Unassembled WGS sequence"/>
</dbReference>
<dbReference type="EMBL" id="AENN01000006">
    <property type="protein sequence ID" value="EFR31706.1"/>
    <property type="molecule type" value="Genomic_DNA"/>
</dbReference>
<keyword evidence="1" id="KW-1133">Transmembrane helix</keyword>
<organism evidence="2 3">
    <name type="scientific">Eremococcus coleocola ACS-139-V-Col8</name>
    <dbReference type="NCBI Taxonomy" id="908337"/>
    <lineage>
        <taxon>Bacteria</taxon>
        <taxon>Bacillati</taxon>
        <taxon>Bacillota</taxon>
        <taxon>Bacilli</taxon>
        <taxon>Lactobacillales</taxon>
        <taxon>Aerococcaceae</taxon>
        <taxon>Eremococcus</taxon>
    </lineage>
</organism>
<evidence type="ECO:0000313" key="3">
    <source>
        <dbReference type="Proteomes" id="UP000005990"/>
    </source>
</evidence>
<gene>
    <name evidence="2" type="ORF">HMPREF9257_0066</name>
</gene>
<name>E4KMK4_9LACT</name>
<evidence type="ECO:0008006" key="4">
    <source>
        <dbReference type="Google" id="ProtNLM"/>
    </source>
</evidence>
<protein>
    <recommendedName>
        <fullName evidence="4">DUF624 domain-containing protein</fullName>
    </recommendedName>
</protein>
<keyword evidence="3" id="KW-1185">Reference proteome</keyword>
<proteinExistence type="predicted"/>
<dbReference type="eggNOG" id="COG5578">
    <property type="taxonomic scope" value="Bacteria"/>
</dbReference>
<dbReference type="InterPro" id="IPR006938">
    <property type="entry name" value="DUF624"/>
</dbReference>
<feature type="transmembrane region" description="Helical" evidence="1">
    <location>
        <begin position="20"/>
        <end position="45"/>
    </location>
</feature>
<feature type="transmembrane region" description="Helical" evidence="1">
    <location>
        <begin position="66"/>
        <end position="89"/>
    </location>
</feature>
<dbReference type="AlphaFoldDB" id="E4KMK4"/>
<dbReference type="Pfam" id="PF04854">
    <property type="entry name" value="DUF624"/>
    <property type="match status" value="1"/>
</dbReference>